<name>A0A1L9VXE9_ASPGL</name>
<organism evidence="3 4">
    <name type="scientific">Aspergillus glaucus CBS 516.65</name>
    <dbReference type="NCBI Taxonomy" id="1160497"/>
    <lineage>
        <taxon>Eukaryota</taxon>
        <taxon>Fungi</taxon>
        <taxon>Dikarya</taxon>
        <taxon>Ascomycota</taxon>
        <taxon>Pezizomycotina</taxon>
        <taxon>Eurotiomycetes</taxon>
        <taxon>Eurotiomycetidae</taxon>
        <taxon>Eurotiales</taxon>
        <taxon>Aspergillaceae</taxon>
        <taxon>Aspergillus</taxon>
        <taxon>Aspergillus subgen. Aspergillus</taxon>
    </lineage>
</organism>
<dbReference type="OrthoDB" id="2506204at2759"/>
<keyword evidence="2" id="KW-0732">Signal</keyword>
<feature type="compositionally biased region" description="Low complexity" evidence="1">
    <location>
        <begin position="614"/>
        <end position="630"/>
    </location>
</feature>
<protein>
    <recommendedName>
        <fullName evidence="5">Het-C-domain-containing protein</fullName>
    </recommendedName>
</protein>
<evidence type="ECO:0008006" key="5">
    <source>
        <dbReference type="Google" id="ProtNLM"/>
    </source>
</evidence>
<gene>
    <name evidence="3" type="ORF">ASPGLDRAFT_31707</name>
</gene>
<evidence type="ECO:0000313" key="4">
    <source>
        <dbReference type="Proteomes" id="UP000184300"/>
    </source>
</evidence>
<feature type="region of interest" description="Disordered" evidence="1">
    <location>
        <begin position="657"/>
        <end position="750"/>
    </location>
</feature>
<dbReference type="Pfam" id="PF07217">
    <property type="entry name" value="Het-C"/>
    <property type="match status" value="1"/>
</dbReference>
<dbReference type="InterPro" id="IPR052577">
    <property type="entry name" value="VWA7"/>
</dbReference>
<feature type="compositionally biased region" description="Basic residues" evidence="1">
    <location>
        <begin position="702"/>
        <end position="738"/>
    </location>
</feature>
<feature type="region of interest" description="Disordered" evidence="1">
    <location>
        <begin position="568"/>
        <end position="637"/>
    </location>
</feature>
<dbReference type="GeneID" id="34460345"/>
<dbReference type="AlphaFoldDB" id="A0A1L9VXE9"/>
<sequence>MANSALNALLILGLLLVVLPAQVHAFGAGNIASISAVEGKNWRHGDIEDVLKTVAFIKGHEWTSIMIKRVYFGNWLRDYSQAMDVGTLKSLPGDTIRILVWILSFMSFRFATGEFEVTSDRLGVYRPEEHIDNPKDYADNMDARQYDKRLRPPVRQVELDIDPKTGMKNYIANERGDWDTSSAYIKHSLSRSIHYGRIYTSSGRKGNEEDLSEALRCMGQALHTMEDFGAHTNYCELALREMGFHNVFPHTGVRTEINLHGRRVFPLVTGTFGMVDFFHSVLGEATDHFTQSEVNEMDIALGDAQTNSSGGSLGAFTGLLGKIPGTRELVSEAENLKRQSDVQETSNRGRGSRSGYSTRDLGATSRSEPTQQSSSSGGSSVLPDFDPNKTIAQIYPILAFRDKVVRKLTSIIEKIPGLETAVEKISDTLTVFVMSLLAPFVRPLISAASNSLQTGSAGVIDASGKHQYEPWTDPMCTDPTHSLLSKDHFSNILNEPAGHVAAAIVKYVAPRVLYAWEHPNVPEQEVIHDCLSAFHHPAIRDMRNDAHRTMFEAVESWVHSRKDRGRNLNDILGSEGVKSGKNNGGQVGHSHGSGGHSHGSGGFPVMESQNTGVHQQQQQHQSSGSSGGSSMPWDSISKLPIPGISNLSKFSNFIPGGLARETKNEPSYSESSSHHTPSHTSHGQSSSYYGSASGHPSSHSSHSAHGHSSHQHSGGHSHSHNSGHSHEHSRHSHSHHHGSGYGGGYGGYGY</sequence>
<feature type="chain" id="PRO_5012115098" description="Het-C-domain-containing protein" evidence="2">
    <location>
        <begin position="26"/>
        <end position="750"/>
    </location>
</feature>
<dbReference type="RefSeq" id="XP_022405248.1">
    <property type="nucleotide sequence ID" value="XM_022544084.1"/>
</dbReference>
<dbReference type="PANTHER" id="PTHR14905:SF7">
    <property type="entry name" value="VON WILLEBRAND FACTOR A DOMAIN-CONTAINING PROTEIN 7"/>
    <property type="match status" value="1"/>
</dbReference>
<feature type="region of interest" description="Disordered" evidence="1">
    <location>
        <begin position="332"/>
        <end position="384"/>
    </location>
</feature>
<feature type="compositionally biased region" description="Low complexity" evidence="1">
    <location>
        <begin position="667"/>
        <end position="701"/>
    </location>
</feature>
<proteinExistence type="predicted"/>
<dbReference type="PANTHER" id="PTHR14905">
    <property type="entry name" value="NG37"/>
    <property type="match status" value="1"/>
</dbReference>
<dbReference type="EMBL" id="KV878889">
    <property type="protein sequence ID" value="OJJ88572.1"/>
    <property type="molecule type" value="Genomic_DNA"/>
</dbReference>
<evidence type="ECO:0000256" key="2">
    <source>
        <dbReference type="SAM" id="SignalP"/>
    </source>
</evidence>
<feature type="signal peptide" evidence="2">
    <location>
        <begin position="1"/>
        <end position="25"/>
    </location>
</feature>
<feature type="compositionally biased region" description="Gly residues" evidence="1">
    <location>
        <begin position="582"/>
        <end position="602"/>
    </location>
</feature>
<reference evidence="4" key="1">
    <citation type="journal article" date="2017" name="Genome Biol.">
        <title>Comparative genomics reveals high biological diversity and specific adaptations in the industrially and medically important fungal genus Aspergillus.</title>
        <authorList>
            <person name="de Vries R.P."/>
            <person name="Riley R."/>
            <person name="Wiebenga A."/>
            <person name="Aguilar-Osorio G."/>
            <person name="Amillis S."/>
            <person name="Uchima C.A."/>
            <person name="Anderluh G."/>
            <person name="Asadollahi M."/>
            <person name="Askin M."/>
            <person name="Barry K."/>
            <person name="Battaglia E."/>
            <person name="Bayram O."/>
            <person name="Benocci T."/>
            <person name="Braus-Stromeyer S.A."/>
            <person name="Caldana C."/>
            <person name="Canovas D."/>
            <person name="Cerqueira G.C."/>
            <person name="Chen F."/>
            <person name="Chen W."/>
            <person name="Choi C."/>
            <person name="Clum A."/>
            <person name="Dos Santos R.A."/>
            <person name="Damasio A.R."/>
            <person name="Diallinas G."/>
            <person name="Emri T."/>
            <person name="Fekete E."/>
            <person name="Flipphi M."/>
            <person name="Freyberg S."/>
            <person name="Gallo A."/>
            <person name="Gournas C."/>
            <person name="Habgood R."/>
            <person name="Hainaut M."/>
            <person name="Harispe M.L."/>
            <person name="Henrissat B."/>
            <person name="Hilden K.S."/>
            <person name="Hope R."/>
            <person name="Hossain A."/>
            <person name="Karabika E."/>
            <person name="Karaffa L."/>
            <person name="Karanyi Z."/>
            <person name="Krasevec N."/>
            <person name="Kuo A."/>
            <person name="Kusch H."/>
            <person name="LaButti K."/>
            <person name="Lagendijk E.L."/>
            <person name="Lapidus A."/>
            <person name="Levasseur A."/>
            <person name="Lindquist E."/>
            <person name="Lipzen A."/>
            <person name="Logrieco A.F."/>
            <person name="MacCabe A."/>
            <person name="Maekelae M.R."/>
            <person name="Malavazi I."/>
            <person name="Melin P."/>
            <person name="Meyer V."/>
            <person name="Mielnichuk N."/>
            <person name="Miskei M."/>
            <person name="Molnar A.P."/>
            <person name="Mule G."/>
            <person name="Ngan C.Y."/>
            <person name="Orejas M."/>
            <person name="Orosz E."/>
            <person name="Ouedraogo J.P."/>
            <person name="Overkamp K.M."/>
            <person name="Park H.-S."/>
            <person name="Perrone G."/>
            <person name="Piumi F."/>
            <person name="Punt P.J."/>
            <person name="Ram A.F."/>
            <person name="Ramon A."/>
            <person name="Rauscher S."/>
            <person name="Record E."/>
            <person name="Riano-Pachon D.M."/>
            <person name="Robert V."/>
            <person name="Roehrig J."/>
            <person name="Ruller R."/>
            <person name="Salamov A."/>
            <person name="Salih N.S."/>
            <person name="Samson R.A."/>
            <person name="Sandor E."/>
            <person name="Sanguinetti M."/>
            <person name="Schuetze T."/>
            <person name="Sepcic K."/>
            <person name="Shelest E."/>
            <person name="Sherlock G."/>
            <person name="Sophianopoulou V."/>
            <person name="Squina F.M."/>
            <person name="Sun H."/>
            <person name="Susca A."/>
            <person name="Todd R.B."/>
            <person name="Tsang A."/>
            <person name="Unkles S.E."/>
            <person name="van de Wiele N."/>
            <person name="van Rossen-Uffink D."/>
            <person name="Oliveira J.V."/>
            <person name="Vesth T.C."/>
            <person name="Visser J."/>
            <person name="Yu J.-H."/>
            <person name="Zhou M."/>
            <person name="Andersen M.R."/>
            <person name="Archer D.B."/>
            <person name="Baker S.E."/>
            <person name="Benoit I."/>
            <person name="Brakhage A.A."/>
            <person name="Braus G.H."/>
            <person name="Fischer R."/>
            <person name="Frisvad J.C."/>
            <person name="Goldman G.H."/>
            <person name="Houbraken J."/>
            <person name="Oakley B."/>
            <person name="Pocsi I."/>
            <person name="Scazzocchio C."/>
            <person name="Seiboth B."/>
            <person name="vanKuyk P.A."/>
            <person name="Wortman J."/>
            <person name="Dyer P.S."/>
            <person name="Grigoriev I.V."/>
        </authorList>
    </citation>
    <scope>NUCLEOTIDE SEQUENCE [LARGE SCALE GENOMIC DNA]</scope>
    <source>
        <strain evidence="4">CBS 516.65</strain>
    </source>
</reference>
<keyword evidence="4" id="KW-1185">Reference proteome</keyword>
<evidence type="ECO:0000256" key="1">
    <source>
        <dbReference type="SAM" id="MobiDB-lite"/>
    </source>
</evidence>
<evidence type="ECO:0000313" key="3">
    <source>
        <dbReference type="EMBL" id="OJJ88572.1"/>
    </source>
</evidence>
<dbReference type="STRING" id="1160497.A0A1L9VXE9"/>
<dbReference type="Proteomes" id="UP000184300">
    <property type="component" value="Unassembled WGS sequence"/>
</dbReference>
<dbReference type="VEuPathDB" id="FungiDB:ASPGLDRAFT_31707"/>
<accession>A0A1L9VXE9</accession>
<dbReference type="InterPro" id="IPR010816">
    <property type="entry name" value="Het-C"/>
</dbReference>
<feature type="compositionally biased region" description="Low complexity" evidence="1">
    <location>
        <begin position="346"/>
        <end position="355"/>
    </location>
</feature>
<feature type="compositionally biased region" description="Gly residues" evidence="1">
    <location>
        <begin position="739"/>
        <end position="750"/>
    </location>
</feature>